<evidence type="ECO:0000256" key="1">
    <source>
        <dbReference type="SAM" id="MobiDB-lite"/>
    </source>
</evidence>
<proteinExistence type="predicted"/>
<sequence length="146" mass="15920">MFRGRKSKQHSRRRNAQIDTLIGKGTVLRGDIHFKDGLHIDGVVMGNVIAEDEGSMLTMSENGRIEGEVRVRCIVLNGEVQGDVHALEHIELAPQARVTGNVYYSLIEMAMGAEVNGNLVHQNEVAESESEPEADTEGGEPIADKA</sequence>
<dbReference type="Pfam" id="PF04519">
    <property type="entry name" value="Bactofilin"/>
    <property type="match status" value="1"/>
</dbReference>
<dbReference type="AlphaFoldDB" id="A0A3B1AD63"/>
<organism evidence="2">
    <name type="scientific">hydrothermal vent metagenome</name>
    <dbReference type="NCBI Taxonomy" id="652676"/>
    <lineage>
        <taxon>unclassified sequences</taxon>
        <taxon>metagenomes</taxon>
        <taxon>ecological metagenomes</taxon>
    </lineage>
</organism>
<name>A0A3B1AD63_9ZZZZ</name>
<evidence type="ECO:0000313" key="2">
    <source>
        <dbReference type="EMBL" id="VAX03809.1"/>
    </source>
</evidence>
<dbReference type="EMBL" id="UOFU01000350">
    <property type="protein sequence ID" value="VAX03809.1"/>
    <property type="molecule type" value="Genomic_DNA"/>
</dbReference>
<protein>
    <submittedName>
        <fullName evidence="2">Integral membrane protein CcmA involved in cell shape determination</fullName>
    </submittedName>
</protein>
<reference evidence="2" key="1">
    <citation type="submission" date="2018-06" db="EMBL/GenBank/DDBJ databases">
        <authorList>
            <person name="Zhirakovskaya E."/>
        </authorList>
    </citation>
    <scope>NUCLEOTIDE SEQUENCE</scope>
</reference>
<feature type="region of interest" description="Disordered" evidence="1">
    <location>
        <begin position="123"/>
        <end position="146"/>
    </location>
</feature>
<dbReference type="InterPro" id="IPR007607">
    <property type="entry name" value="BacA/B"/>
</dbReference>
<gene>
    <name evidence="2" type="ORF">MNBD_GAMMA20-279</name>
</gene>
<feature type="compositionally biased region" description="Acidic residues" evidence="1">
    <location>
        <begin position="126"/>
        <end position="138"/>
    </location>
</feature>
<dbReference type="PANTHER" id="PTHR35024">
    <property type="entry name" value="HYPOTHETICAL CYTOSOLIC PROTEIN"/>
    <property type="match status" value="1"/>
</dbReference>
<accession>A0A3B1AD63</accession>
<dbReference type="PANTHER" id="PTHR35024:SF4">
    <property type="entry name" value="POLYMER-FORMING CYTOSKELETAL PROTEIN"/>
    <property type="match status" value="1"/>
</dbReference>